<gene>
    <name evidence="11" type="ORF">SPSK_00831</name>
</gene>
<dbReference type="Pfam" id="PF10590">
    <property type="entry name" value="PNP_phzG_C"/>
    <property type="match status" value="1"/>
</dbReference>
<dbReference type="PROSITE" id="PS01064">
    <property type="entry name" value="PYRIDOX_OXIDASE"/>
    <property type="match status" value="1"/>
</dbReference>
<evidence type="ECO:0000256" key="7">
    <source>
        <dbReference type="ARBA" id="ARBA00023002"/>
    </source>
</evidence>
<evidence type="ECO:0000256" key="6">
    <source>
        <dbReference type="ARBA" id="ARBA00022643"/>
    </source>
</evidence>
<comment type="cofactor">
    <cofactor evidence="1">
        <name>FMN</name>
        <dbReference type="ChEBI" id="CHEBI:58210"/>
    </cofactor>
</comment>
<keyword evidence="6" id="KW-0288">FMN</keyword>
<dbReference type="PANTHER" id="PTHR10851">
    <property type="entry name" value="PYRIDOXINE-5-PHOSPHATE OXIDASE"/>
    <property type="match status" value="1"/>
</dbReference>
<feature type="domain" description="Pyridoxine 5'-phosphate oxidase dimerisation C-terminal" evidence="10">
    <location>
        <begin position="304"/>
        <end position="351"/>
    </location>
</feature>
<dbReference type="SUPFAM" id="SSF50475">
    <property type="entry name" value="FMN-binding split barrel"/>
    <property type="match status" value="1"/>
</dbReference>
<dbReference type="UniPathway" id="UPA01068">
    <property type="reaction ID" value="UER00304"/>
</dbReference>
<accession>A0A0F2LWG7</accession>
<dbReference type="InterPro" id="IPR019576">
    <property type="entry name" value="Pyridoxamine_oxidase_dimer_C"/>
</dbReference>
<feature type="region of interest" description="Disordered" evidence="8">
    <location>
        <begin position="92"/>
        <end position="111"/>
    </location>
</feature>
<name>A0A0F2LWG7_SPOSC</name>
<evidence type="ECO:0000256" key="8">
    <source>
        <dbReference type="SAM" id="MobiDB-lite"/>
    </source>
</evidence>
<dbReference type="InterPro" id="IPR019740">
    <property type="entry name" value="Pyridox_Oxase_CS"/>
</dbReference>
<evidence type="ECO:0000256" key="2">
    <source>
        <dbReference type="ARBA" id="ARBA00004738"/>
    </source>
</evidence>
<feature type="region of interest" description="Disordered" evidence="8">
    <location>
        <begin position="280"/>
        <end position="303"/>
    </location>
</feature>
<dbReference type="OrthoDB" id="303614at2759"/>
<reference evidence="11 12" key="1">
    <citation type="journal article" date="2014" name="BMC Genomics">
        <title>Comparative genomics of the major fungal agents of human and animal Sporotrichosis: Sporothrix schenckii and Sporothrix brasiliensis.</title>
        <authorList>
            <person name="Teixeira M.M."/>
            <person name="de Almeida L.G."/>
            <person name="Kubitschek-Barreira P."/>
            <person name="Alves F.L."/>
            <person name="Kioshima E.S."/>
            <person name="Abadio A.K."/>
            <person name="Fernandes L."/>
            <person name="Derengowski L.S."/>
            <person name="Ferreira K.S."/>
            <person name="Souza R.C."/>
            <person name="Ruiz J.C."/>
            <person name="de Andrade N.C."/>
            <person name="Paes H.C."/>
            <person name="Nicola A.M."/>
            <person name="Albuquerque P."/>
            <person name="Gerber A.L."/>
            <person name="Martins V.P."/>
            <person name="Peconick L.D."/>
            <person name="Neto A.V."/>
            <person name="Chaucanez C.B."/>
            <person name="Silva P.A."/>
            <person name="Cunha O.L."/>
            <person name="de Oliveira F.F."/>
            <person name="dos Santos T.C."/>
            <person name="Barros A.L."/>
            <person name="Soares M.A."/>
            <person name="de Oliveira L.M."/>
            <person name="Marini M.M."/>
            <person name="Villalobos-Duno H."/>
            <person name="Cunha M.M."/>
            <person name="de Hoog S."/>
            <person name="da Silveira J.F."/>
            <person name="Henrissat B."/>
            <person name="Nino-Vega G.A."/>
            <person name="Cisalpino P.S."/>
            <person name="Mora-Montes H.M."/>
            <person name="Almeida S.R."/>
            <person name="Stajich J.E."/>
            <person name="Lopes-Bezerra L.M."/>
            <person name="Vasconcelos A.T."/>
            <person name="Felipe M.S."/>
        </authorList>
    </citation>
    <scope>NUCLEOTIDE SEQUENCE [LARGE SCALE GENOMIC DNA]</scope>
    <source>
        <strain evidence="11 12">1099-18</strain>
    </source>
</reference>
<evidence type="ECO:0000256" key="4">
    <source>
        <dbReference type="ARBA" id="ARBA00012801"/>
    </source>
</evidence>
<evidence type="ECO:0000256" key="5">
    <source>
        <dbReference type="ARBA" id="ARBA00022630"/>
    </source>
</evidence>
<dbReference type="InterPro" id="IPR000659">
    <property type="entry name" value="Pyridox_Oxase"/>
</dbReference>
<protein>
    <recommendedName>
        <fullName evidence="4">pyridoxal 5'-phosphate synthase</fullName>
        <ecNumber evidence="4">1.4.3.5</ecNumber>
    </recommendedName>
</protein>
<dbReference type="InterPro" id="IPR011576">
    <property type="entry name" value="Pyridox_Oxase_N"/>
</dbReference>
<dbReference type="NCBIfam" id="TIGR00558">
    <property type="entry name" value="pdxH"/>
    <property type="match status" value="1"/>
</dbReference>
<dbReference type="Gene3D" id="2.30.110.10">
    <property type="entry name" value="Electron Transport, Fmn-binding Protein, Chain A"/>
    <property type="match status" value="1"/>
</dbReference>
<evidence type="ECO:0000259" key="9">
    <source>
        <dbReference type="Pfam" id="PF01243"/>
    </source>
</evidence>
<evidence type="ECO:0000256" key="1">
    <source>
        <dbReference type="ARBA" id="ARBA00001917"/>
    </source>
</evidence>
<dbReference type="GO" id="GO:0004733">
    <property type="term" value="F:pyridoxamine phosphate oxidase activity"/>
    <property type="evidence" value="ECO:0007669"/>
    <property type="project" value="UniProtKB-EC"/>
</dbReference>
<evidence type="ECO:0000313" key="12">
    <source>
        <dbReference type="Proteomes" id="UP000033710"/>
    </source>
</evidence>
<dbReference type="VEuPathDB" id="FungiDB:SPSK_00831"/>
<dbReference type="PANTHER" id="PTHR10851:SF0">
    <property type="entry name" value="PYRIDOXINE-5'-PHOSPHATE OXIDASE"/>
    <property type="match status" value="1"/>
</dbReference>
<dbReference type="Proteomes" id="UP000033710">
    <property type="component" value="Unassembled WGS sequence"/>
</dbReference>
<dbReference type="EMBL" id="AXCR01000011">
    <property type="protein sequence ID" value="KJR81817.1"/>
    <property type="molecule type" value="Genomic_DNA"/>
</dbReference>
<comment type="caution">
    <text evidence="11">The sequence shown here is derived from an EMBL/GenBank/DDBJ whole genome shotgun (WGS) entry which is preliminary data.</text>
</comment>
<dbReference type="Pfam" id="PF01243">
    <property type="entry name" value="PNPOx_N"/>
    <property type="match status" value="1"/>
</dbReference>
<dbReference type="GO" id="GO:0010181">
    <property type="term" value="F:FMN binding"/>
    <property type="evidence" value="ECO:0007669"/>
    <property type="project" value="InterPro"/>
</dbReference>
<evidence type="ECO:0000259" key="10">
    <source>
        <dbReference type="Pfam" id="PF10590"/>
    </source>
</evidence>
<dbReference type="RefSeq" id="XP_016584493.1">
    <property type="nucleotide sequence ID" value="XM_016727778.1"/>
</dbReference>
<evidence type="ECO:0000256" key="3">
    <source>
        <dbReference type="ARBA" id="ARBA00005037"/>
    </source>
</evidence>
<keyword evidence="7" id="KW-0560">Oxidoreductase</keyword>
<dbReference type="GeneID" id="27663055"/>
<dbReference type="NCBIfam" id="NF004231">
    <property type="entry name" value="PRK05679.1"/>
    <property type="match status" value="1"/>
</dbReference>
<dbReference type="EC" id="1.4.3.5" evidence="4"/>
<comment type="pathway">
    <text evidence="3">Cofactor metabolism; pyridoxal 5'-phosphate salvage; pyridoxal 5'-phosphate from pyridoxine 5'-phosphate: step 1/1.</text>
</comment>
<dbReference type="InterPro" id="IPR012349">
    <property type="entry name" value="Split_barrel_FMN-bd"/>
</dbReference>
<feature type="compositionally biased region" description="Low complexity" evidence="8">
    <location>
        <begin position="92"/>
        <end position="108"/>
    </location>
</feature>
<comment type="pathway">
    <text evidence="2">Cofactor metabolism; pyridoxal 5'-phosphate salvage; pyridoxal 5'-phosphate from pyridoxamine 5'-phosphate: step 1/1.</text>
</comment>
<organism evidence="11 12">
    <name type="scientific">Sporothrix schenckii 1099-18</name>
    <dbReference type="NCBI Taxonomy" id="1397361"/>
    <lineage>
        <taxon>Eukaryota</taxon>
        <taxon>Fungi</taxon>
        <taxon>Dikarya</taxon>
        <taxon>Ascomycota</taxon>
        <taxon>Pezizomycotina</taxon>
        <taxon>Sordariomycetes</taxon>
        <taxon>Sordariomycetidae</taxon>
        <taxon>Ophiostomatales</taxon>
        <taxon>Ophiostomataceae</taxon>
        <taxon>Sporothrix</taxon>
    </lineage>
</organism>
<reference evidence="11 12" key="2">
    <citation type="journal article" date="2015" name="Eukaryot. Cell">
        <title>Asexual propagation of a virulent clone complex in a human and feline outbreak of sporotrichosis.</title>
        <authorList>
            <person name="Teixeira Mde M."/>
            <person name="Rodrigues A.M."/>
            <person name="Tsui C.K."/>
            <person name="de Almeida L.G."/>
            <person name="Van Diepeningen A.D."/>
            <person name="van den Ende B.G."/>
            <person name="Fernandes G.F."/>
            <person name="Kano R."/>
            <person name="Hamelin R.C."/>
            <person name="Lopes-Bezerra L.M."/>
            <person name="Vasconcelos A.T."/>
            <person name="de Hoog S."/>
            <person name="de Camargo Z.P."/>
            <person name="Felipe M.S."/>
        </authorList>
    </citation>
    <scope>NUCLEOTIDE SEQUENCE [LARGE SCALE GENOMIC DNA]</scope>
    <source>
        <strain evidence="11 12">1099-18</strain>
    </source>
</reference>
<sequence length="351" mass="38275">MRHHLSPPSPGLQKSITSAVLRVAQTFARSLHTTRNTMALYPPSPAPPVAGSSKNEKLISPVVAPSPDTPLSSPAGQAAIAARAAAHTAKVAAGVPTTGDSSGTSTPGRAGQFLQHEHRGGLRQRDLDAASPIAQFHAWFAEAKALGGIAHPETCTLSTARFPSGRVSARMVYLKELDHQGFVLYSNFGTSRKADDLASNPWASLTFWWEAQERQVRVEGRANRLSAAESQVYFDTRVRGSRIGAWASRQSATLVPKGEADPEDDGRAQLEEWVAEAEQRFGKGDAENEDNEDNDPPIPVPEFWGGLRIVPERVEFWQGRQNRLHDRFVYDRQVGSEADGTEAWTIKRLSP</sequence>
<proteinExistence type="predicted"/>
<evidence type="ECO:0000313" key="11">
    <source>
        <dbReference type="EMBL" id="KJR81817.1"/>
    </source>
</evidence>
<dbReference type="KEGG" id="ssck:SPSK_00831"/>
<dbReference type="GO" id="GO:0008615">
    <property type="term" value="P:pyridoxine biosynthetic process"/>
    <property type="evidence" value="ECO:0007669"/>
    <property type="project" value="InterPro"/>
</dbReference>
<feature type="domain" description="Pyridoxamine 5'-phosphate oxidase N-terminal" evidence="9">
    <location>
        <begin position="148"/>
        <end position="256"/>
    </location>
</feature>
<dbReference type="AlphaFoldDB" id="A0A0F2LWG7"/>
<keyword evidence="5" id="KW-0285">Flavoprotein</keyword>